<comment type="caution">
    <text evidence="1">The sequence shown here is derived from an EMBL/GenBank/DDBJ whole genome shotgun (WGS) entry which is preliminary data.</text>
</comment>
<proteinExistence type="predicted"/>
<protein>
    <submittedName>
        <fullName evidence="1">Uncharacterized protein</fullName>
    </submittedName>
</protein>
<organism evidence="1 2">
    <name type="scientific">Rhodanobacter humi</name>
    <dbReference type="NCBI Taxonomy" id="1888173"/>
    <lineage>
        <taxon>Bacteria</taxon>
        <taxon>Pseudomonadati</taxon>
        <taxon>Pseudomonadota</taxon>
        <taxon>Gammaproteobacteria</taxon>
        <taxon>Lysobacterales</taxon>
        <taxon>Rhodanobacteraceae</taxon>
        <taxon>Rhodanobacter</taxon>
    </lineage>
</organism>
<evidence type="ECO:0000313" key="1">
    <source>
        <dbReference type="EMBL" id="MEY2182668.1"/>
    </source>
</evidence>
<reference evidence="1 2" key="1">
    <citation type="submission" date="2024-07" db="EMBL/GenBank/DDBJ databases">
        <title>Molecular mechanisms and environmental adaptations of flagellar loss and biofilm growth of Rhodanobacter under environmental stress.</title>
        <authorList>
            <person name="Chen M."/>
        </authorList>
    </citation>
    <scope>NUCLEOTIDE SEQUENCE [LARGE SCALE GENOMIC DNA]</scope>
    <source>
        <strain evidence="1 2">RS22</strain>
    </source>
</reference>
<keyword evidence="2" id="KW-1185">Reference proteome</keyword>
<sequence length="123" mass="13052">MATGSTITSLDGWLHLPEVVFPALKNAQEKGSVFAVHKVGFLAVSKQECVVAGINAEEQPPGKCLLPTAVVKLAGTPELCKLPISLGPWAFDCVAMAHSGVLEFPTQIEFGILEGRSYAEFVV</sequence>
<gene>
    <name evidence="1" type="ORF">AB7878_09575</name>
</gene>
<accession>A0ABV4AQI8</accession>
<evidence type="ECO:0000313" key="2">
    <source>
        <dbReference type="Proteomes" id="UP001562159"/>
    </source>
</evidence>
<name>A0ABV4AQI8_9GAMM</name>
<dbReference type="Proteomes" id="UP001562159">
    <property type="component" value="Unassembled WGS sequence"/>
</dbReference>
<dbReference type="EMBL" id="JBGBPY010000001">
    <property type="protein sequence ID" value="MEY2182668.1"/>
    <property type="molecule type" value="Genomic_DNA"/>
</dbReference>